<dbReference type="AlphaFoldDB" id="A0A6P2BQA9"/>
<sequence>MTSSNTGRLPGWSMAEHVPVSELARRQGVGPVVSVDELARPDLFESDEELADFLVDLYAARHTGLA</sequence>
<reference evidence="1 2" key="1">
    <citation type="submission" date="2018-11" db="EMBL/GenBank/DDBJ databases">
        <title>Trebonia kvetii gen.nov., sp.nov., a novel acidophilic actinobacterium, and proposal of the new actinobacterial family Treboniaceae fam. nov.</title>
        <authorList>
            <person name="Rapoport D."/>
            <person name="Sagova-Mareckova M."/>
            <person name="Sedlacek I."/>
            <person name="Provaznik J."/>
            <person name="Kralova S."/>
            <person name="Pavlinic D."/>
            <person name="Benes V."/>
            <person name="Kopecky J."/>
        </authorList>
    </citation>
    <scope>NUCLEOTIDE SEQUENCE [LARGE SCALE GENOMIC DNA]</scope>
    <source>
        <strain evidence="1 2">15Tr583</strain>
    </source>
</reference>
<keyword evidence="2" id="KW-1185">Reference proteome</keyword>
<proteinExistence type="predicted"/>
<evidence type="ECO:0000313" key="2">
    <source>
        <dbReference type="Proteomes" id="UP000460272"/>
    </source>
</evidence>
<dbReference type="EMBL" id="RPFW01000016">
    <property type="protein sequence ID" value="TVY98967.1"/>
    <property type="molecule type" value="Genomic_DNA"/>
</dbReference>
<comment type="caution">
    <text evidence="1">The sequence shown here is derived from an EMBL/GenBank/DDBJ whole genome shotgun (WGS) entry which is preliminary data.</text>
</comment>
<evidence type="ECO:0000313" key="1">
    <source>
        <dbReference type="EMBL" id="TVY98967.1"/>
    </source>
</evidence>
<dbReference type="Proteomes" id="UP000460272">
    <property type="component" value="Unassembled WGS sequence"/>
</dbReference>
<organism evidence="1 2">
    <name type="scientific">Trebonia kvetii</name>
    <dbReference type="NCBI Taxonomy" id="2480626"/>
    <lineage>
        <taxon>Bacteria</taxon>
        <taxon>Bacillati</taxon>
        <taxon>Actinomycetota</taxon>
        <taxon>Actinomycetes</taxon>
        <taxon>Streptosporangiales</taxon>
        <taxon>Treboniaceae</taxon>
        <taxon>Trebonia</taxon>
    </lineage>
</organism>
<accession>A0A6P2BQA9</accession>
<dbReference type="OrthoDB" id="3482233at2"/>
<protein>
    <submittedName>
        <fullName evidence="1">Uncharacterized protein</fullName>
    </submittedName>
</protein>
<name>A0A6P2BQA9_9ACTN</name>
<gene>
    <name evidence="1" type="ORF">EAS64_42440</name>
</gene>